<feature type="transmembrane region" description="Helical" evidence="10">
    <location>
        <begin position="58"/>
        <end position="81"/>
    </location>
</feature>
<dbReference type="GO" id="GO:1903806">
    <property type="term" value="P:L-isoleucine import across plasma membrane"/>
    <property type="evidence" value="ECO:0007669"/>
    <property type="project" value="TreeGrafter"/>
</dbReference>
<evidence type="ECO:0000256" key="5">
    <source>
        <dbReference type="ARBA" id="ARBA00022692"/>
    </source>
</evidence>
<evidence type="ECO:0000256" key="2">
    <source>
        <dbReference type="ARBA" id="ARBA00022448"/>
    </source>
</evidence>
<feature type="transmembrane region" description="Helical" evidence="10">
    <location>
        <begin position="134"/>
        <end position="157"/>
    </location>
</feature>
<feature type="transmembrane region" description="Helical" evidence="10">
    <location>
        <begin position="267"/>
        <end position="285"/>
    </location>
</feature>
<dbReference type="EMBL" id="SZZH01000004">
    <property type="protein sequence ID" value="TKV57716.1"/>
    <property type="molecule type" value="Genomic_DNA"/>
</dbReference>
<keyword evidence="6" id="KW-0029">Amino-acid transport</keyword>
<evidence type="ECO:0000256" key="7">
    <source>
        <dbReference type="ARBA" id="ARBA00022989"/>
    </source>
</evidence>
<dbReference type="GO" id="GO:0015188">
    <property type="term" value="F:L-isoleucine transmembrane transporter activity"/>
    <property type="evidence" value="ECO:0007669"/>
    <property type="project" value="TreeGrafter"/>
</dbReference>
<evidence type="ECO:0000256" key="6">
    <source>
        <dbReference type="ARBA" id="ARBA00022970"/>
    </source>
</evidence>
<dbReference type="InterPro" id="IPR001851">
    <property type="entry name" value="ABC_transp_permease"/>
</dbReference>
<dbReference type="Pfam" id="PF02653">
    <property type="entry name" value="BPD_transp_2"/>
    <property type="match status" value="1"/>
</dbReference>
<keyword evidence="12" id="KW-1185">Reference proteome</keyword>
<keyword evidence="4" id="KW-0997">Cell inner membrane</keyword>
<dbReference type="CDD" id="cd06582">
    <property type="entry name" value="TM_PBP1_LivH_like"/>
    <property type="match status" value="1"/>
</dbReference>
<dbReference type="Proteomes" id="UP000306985">
    <property type="component" value="Unassembled WGS sequence"/>
</dbReference>
<dbReference type="GO" id="GO:0042941">
    <property type="term" value="P:D-alanine transmembrane transport"/>
    <property type="evidence" value="ECO:0007669"/>
    <property type="project" value="TreeGrafter"/>
</dbReference>
<dbReference type="GO" id="GO:0015190">
    <property type="term" value="F:L-leucine transmembrane transporter activity"/>
    <property type="evidence" value="ECO:0007669"/>
    <property type="project" value="TreeGrafter"/>
</dbReference>
<evidence type="ECO:0000256" key="4">
    <source>
        <dbReference type="ARBA" id="ARBA00022519"/>
    </source>
</evidence>
<comment type="similarity">
    <text evidence="9">Belongs to the binding-protein-dependent transport system permease family. LivHM subfamily.</text>
</comment>
<keyword evidence="8 10" id="KW-0472">Membrane</keyword>
<evidence type="ECO:0000256" key="1">
    <source>
        <dbReference type="ARBA" id="ARBA00004651"/>
    </source>
</evidence>
<proteinExistence type="inferred from homology"/>
<dbReference type="OrthoDB" id="3572933at2"/>
<feature type="transmembrane region" description="Helical" evidence="10">
    <location>
        <begin position="186"/>
        <end position="208"/>
    </location>
</feature>
<feature type="transmembrane region" description="Helical" evidence="10">
    <location>
        <begin position="220"/>
        <end position="246"/>
    </location>
</feature>
<accession>A0A4U6QCR6</accession>
<organism evidence="11 12">
    <name type="scientific">Nakamurella flava</name>
    <dbReference type="NCBI Taxonomy" id="2576308"/>
    <lineage>
        <taxon>Bacteria</taxon>
        <taxon>Bacillati</taxon>
        <taxon>Actinomycetota</taxon>
        <taxon>Actinomycetes</taxon>
        <taxon>Nakamurellales</taxon>
        <taxon>Nakamurellaceae</taxon>
        <taxon>Nakamurella</taxon>
    </lineage>
</organism>
<comment type="subcellular location">
    <subcellularLocation>
        <location evidence="1">Cell membrane</location>
        <topology evidence="1">Multi-pass membrane protein</topology>
    </subcellularLocation>
</comment>
<feature type="transmembrane region" description="Helical" evidence="10">
    <location>
        <begin position="12"/>
        <end position="38"/>
    </location>
</feature>
<keyword evidence="2" id="KW-0813">Transport</keyword>
<dbReference type="AlphaFoldDB" id="A0A4U6QCR6"/>
<evidence type="ECO:0000256" key="3">
    <source>
        <dbReference type="ARBA" id="ARBA00022475"/>
    </source>
</evidence>
<keyword evidence="5 10" id="KW-0812">Transmembrane</keyword>
<name>A0A4U6QCR6_9ACTN</name>
<dbReference type="PANTHER" id="PTHR11795">
    <property type="entry name" value="BRANCHED-CHAIN AMINO ACID TRANSPORT SYSTEM PERMEASE PROTEIN LIVH"/>
    <property type="match status" value="1"/>
</dbReference>
<dbReference type="GO" id="GO:0015192">
    <property type="term" value="F:L-phenylalanine transmembrane transporter activity"/>
    <property type="evidence" value="ECO:0007669"/>
    <property type="project" value="TreeGrafter"/>
</dbReference>
<keyword evidence="3" id="KW-1003">Cell membrane</keyword>
<dbReference type="GO" id="GO:0005304">
    <property type="term" value="F:L-valine transmembrane transporter activity"/>
    <property type="evidence" value="ECO:0007669"/>
    <property type="project" value="TreeGrafter"/>
</dbReference>
<reference evidence="11 12" key="1">
    <citation type="submission" date="2019-05" db="EMBL/GenBank/DDBJ databases">
        <title>Nakamurella sp. N5BH11, whole genome shotgun sequence.</title>
        <authorList>
            <person name="Tuo L."/>
        </authorList>
    </citation>
    <scope>NUCLEOTIDE SEQUENCE [LARGE SCALE GENOMIC DNA]</scope>
    <source>
        <strain evidence="11 12">N5BH11</strain>
    </source>
</reference>
<evidence type="ECO:0000256" key="10">
    <source>
        <dbReference type="SAM" id="Phobius"/>
    </source>
</evidence>
<dbReference type="PANTHER" id="PTHR11795:SF371">
    <property type="entry name" value="HIGH-AFFINITY BRANCHED-CHAIN AMINO ACID TRANSPORT SYSTEM PERMEASE PROTEIN LIVH"/>
    <property type="match status" value="1"/>
</dbReference>
<dbReference type="GO" id="GO:0015808">
    <property type="term" value="P:L-alanine transport"/>
    <property type="evidence" value="ECO:0007669"/>
    <property type="project" value="TreeGrafter"/>
</dbReference>
<keyword evidence="7 10" id="KW-1133">Transmembrane helix</keyword>
<evidence type="ECO:0000256" key="9">
    <source>
        <dbReference type="ARBA" id="ARBA00037998"/>
    </source>
</evidence>
<dbReference type="RefSeq" id="WP_137450800.1">
    <property type="nucleotide sequence ID" value="NZ_SZZH01000004.1"/>
</dbReference>
<evidence type="ECO:0000256" key="8">
    <source>
        <dbReference type="ARBA" id="ARBA00023136"/>
    </source>
</evidence>
<gene>
    <name evidence="11" type="ORF">FDO65_16340</name>
</gene>
<dbReference type="InterPro" id="IPR052157">
    <property type="entry name" value="BCAA_transport_permease"/>
</dbReference>
<comment type="caution">
    <text evidence="11">The sequence shown here is derived from an EMBL/GenBank/DDBJ whole genome shotgun (WGS) entry which is preliminary data.</text>
</comment>
<feature type="transmembrane region" description="Helical" evidence="10">
    <location>
        <begin position="93"/>
        <end position="114"/>
    </location>
</feature>
<evidence type="ECO:0000313" key="12">
    <source>
        <dbReference type="Proteomes" id="UP000306985"/>
    </source>
</evidence>
<sequence>MSSLVQALVNALNLGGLYALYALGVAMIFGILRLVNFAHSSLIMAGGYTMVFTDGLPLVLRLVITVAVCVGLSVLLELVAFRGVRSAAPETMLVTSFAVSMVLASLAESLFGQLPKSTDVDPIFRESWTFGSVYLPKINVVTIAVVVLLIGGLGLFLTRTPAGLRMRAAAEDFATARLMGVRADRVISLAFAISGVLAAAAAVLLLGANGSVTPTFGFNAVLFGLIAAVVGGLSSLPGAVLGGFVLGATSQLLQELLPVGLAPFRDALLFAAVFGLLVVRPQGLISSRQGVRV</sequence>
<evidence type="ECO:0000313" key="11">
    <source>
        <dbReference type="EMBL" id="TKV57716.1"/>
    </source>
</evidence>
<dbReference type="GO" id="GO:0005886">
    <property type="term" value="C:plasma membrane"/>
    <property type="evidence" value="ECO:0007669"/>
    <property type="project" value="UniProtKB-SubCell"/>
</dbReference>
<protein>
    <submittedName>
        <fullName evidence="11">Branched-chain amino acid ABC transporter permease</fullName>
    </submittedName>
</protein>